<protein>
    <submittedName>
        <fullName evidence="1">Uncharacterized protein</fullName>
    </submittedName>
</protein>
<sequence>MCGISMRTSRKPRTESLGSLLLGEHLATRSASLPRSSRARRAAKEPLDLHSVSQLQLQLQLQLHLCYTCANCHQGWVYYGTYDAPVTVFGSLGKPGPDGAAPLSLRPRLSVFRFPCAWTDALRTTRVPDKPDKPDNKAVGGALQPAGLFRSFESSSKQQCFLTADRLAWDGIFAATFIPV</sequence>
<evidence type="ECO:0000313" key="1">
    <source>
        <dbReference type="EMBL" id="PSR83554.1"/>
    </source>
</evidence>
<name>A0A2T3A5Z8_9PEZI</name>
<organism evidence="1 2">
    <name type="scientific">Coniella lustricola</name>
    <dbReference type="NCBI Taxonomy" id="2025994"/>
    <lineage>
        <taxon>Eukaryota</taxon>
        <taxon>Fungi</taxon>
        <taxon>Dikarya</taxon>
        <taxon>Ascomycota</taxon>
        <taxon>Pezizomycotina</taxon>
        <taxon>Sordariomycetes</taxon>
        <taxon>Sordariomycetidae</taxon>
        <taxon>Diaporthales</taxon>
        <taxon>Schizoparmaceae</taxon>
        <taxon>Coniella</taxon>
    </lineage>
</organism>
<dbReference type="InParanoid" id="A0A2T3A5Z8"/>
<gene>
    <name evidence="1" type="ORF">BD289DRAFT_279868</name>
</gene>
<dbReference type="AlphaFoldDB" id="A0A2T3A5Z8"/>
<dbReference type="Proteomes" id="UP000241462">
    <property type="component" value="Unassembled WGS sequence"/>
</dbReference>
<evidence type="ECO:0000313" key="2">
    <source>
        <dbReference type="Proteomes" id="UP000241462"/>
    </source>
</evidence>
<reference evidence="1 2" key="1">
    <citation type="journal article" date="2018" name="Mycol. Prog.">
        <title>Coniella lustricola, a new species from submerged detritus.</title>
        <authorList>
            <person name="Raudabaugh D.B."/>
            <person name="Iturriaga T."/>
            <person name="Carver A."/>
            <person name="Mondo S."/>
            <person name="Pangilinan J."/>
            <person name="Lipzen A."/>
            <person name="He G."/>
            <person name="Amirebrahimi M."/>
            <person name="Grigoriev I.V."/>
            <person name="Miller A.N."/>
        </authorList>
    </citation>
    <scope>NUCLEOTIDE SEQUENCE [LARGE SCALE GENOMIC DNA]</scope>
    <source>
        <strain evidence="1 2">B22-T-1</strain>
    </source>
</reference>
<keyword evidence="2" id="KW-1185">Reference proteome</keyword>
<proteinExistence type="predicted"/>
<dbReference type="EMBL" id="KZ678458">
    <property type="protein sequence ID" value="PSR83554.1"/>
    <property type="molecule type" value="Genomic_DNA"/>
</dbReference>
<accession>A0A2T3A5Z8</accession>